<evidence type="ECO:0000313" key="1">
    <source>
        <dbReference type="EMBL" id="EEF59228.1"/>
    </source>
</evidence>
<organism evidence="1 2">
    <name type="scientific">Pedosphaera parvula (strain Ellin514)</name>
    <dbReference type="NCBI Taxonomy" id="320771"/>
    <lineage>
        <taxon>Bacteria</taxon>
        <taxon>Pseudomonadati</taxon>
        <taxon>Verrucomicrobiota</taxon>
        <taxon>Pedosphaerae</taxon>
        <taxon>Pedosphaerales</taxon>
        <taxon>Pedosphaeraceae</taxon>
        <taxon>Pedosphaera</taxon>
    </lineage>
</organism>
<comment type="caution">
    <text evidence="1">The sequence shown here is derived from an EMBL/GenBank/DDBJ whole genome shotgun (WGS) entry which is preliminary data.</text>
</comment>
<gene>
    <name evidence="1" type="ORF">Cflav_PD2079</name>
</gene>
<sequence length="86" mass="9836">MGWRVSAVRDYLRLLGEKFDPAHLLMLRGLIAGAEDCIVGRVRELRWRDGLESWAVSVRRGRDTAALPGRTSLAVGLYRRSRERWG</sequence>
<dbReference type="EMBL" id="ABOX02000030">
    <property type="protein sequence ID" value="EEF59228.1"/>
    <property type="molecule type" value="Genomic_DNA"/>
</dbReference>
<evidence type="ECO:0000313" key="2">
    <source>
        <dbReference type="Proteomes" id="UP000003688"/>
    </source>
</evidence>
<reference evidence="1 2" key="1">
    <citation type="journal article" date="2011" name="J. Bacteriol.">
        <title>Genome sequence of 'Pedosphaera parvula' Ellin514, an aerobic Verrucomicrobial isolate from pasture soil.</title>
        <authorList>
            <person name="Kant R."/>
            <person name="van Passel M.W."/>
            <person name="Sangwan P."/>
            <person name="Palva A."/>
            <person name="Lucas S."/>
            <person name="Copeland A."/>
            <person name="Lapidus A."/>
            <person name="Glavina Del Rio T."/>
            <person name="Dalin E."/>
            <person name="Tice H."/>
            <person name="Bruce D."/>
            <person name="Goodwin L."/>
            <person name="Pitluck S."/>
            <person name="Chertkov O."/>
            <person name="Larimer F.W."/>
            <person name="Land M.L."/>
            <person name="Hauser L."/>
            <person name="Brettin T.S."/>
            <person name="Detter J.C."/>
            <person name="Han S."/>
            <person name="de Vos W.M."/>
            <person name="Janssen P.H."/>
            <person name="Smidt H."/>
        </authorList>
    </citation>
    <scope>NUCLEOTIDE SEQUENCE [LARGE SCALE GENOMIC DNA]</scope>
    <source>
        <strain evidence="1 2">Ellin514</strain>
    </source>
</reference>
<name>B9XLI0_PEDPL</name>
<proteinExistence type="predicted"/>
<keyword evidence="2" id="KW-1185">Reference proteome</keyword>
<dbReference type="Proteomes" id="UP000003688">
    <property type="component" value="Unassembled WGS sequence"/>
</dbReference>
<dbReference type="AlphaFoldDB" id="B9XLI0"/>
<protein>
    <submittedName>
        <fullName evidence="1">Uncharacterized protein</fullName>
    </submittedName>
</protein>
<accession>B9XLI0</accession>